<gene>
    <name evidence="2" type="ORF">KDAU_52580</name>
</gene>
<dbReference type="AlphaFoldDB" id="A0A401ZM15"/>
<proteinExistence type="predicted"/>
<dbReference type="InterPro" id="IPR013767">
    <property type="entry name" value="PAS_fold"/>
</dbReference>
<dbReference type="SMART" id="SM00091">
    <property type="entry name" value="PAS"/>
    <property type="match status" value="1"/>
</dbReference>
<dbReference type="InterPro" id="IPR000014">
    <property type="entry name" value="PAS"/>
</dbReference>
<evidence type="ECO:0000313" key="3">
    <source>
        <dbReference type="Proteomes" id="UP000287224"/>
    </source>
</evidence>
<dbReference type="EMBL" id="BIFQ01000002">
    <property type="protein sequence ID" value="GCE07929.1"/>
    <property type="molecule type" value="Genomic_DNA"/>
</dbReference>
<dbReference type="InterPro" id="IPR035965">
    <property type="entry name" value="PAS-like_dom_sf"/>
</dbReference>
<keyword evidence="3" id="KW-1185">Reference proteome</keyword>
<sequence>MMEQQQLYAFQEEKHILSHQSPASPATAEVPTVPLDMMTRLLDFSPDASLVVDPSGTIVLLNAQAAFLFGHEQGELLRQPLEVLLPEHLHRIHVADLQATAQLQFSFV</sequence>
<accession>A0A401ZM15</accession>
<dbReference type="Pfam" id="PF00989">
    <property type="entry name" value="PAS"/>
    <property type="match status" value="1"/>
</dbReference>
<dbReference type="Gene3D" id="3.30.450.20">
    <property type="entry name" value="PAS domain"/>
    <property type="match status" value="1"/>
</dbReference>
<organism evidence="2 3">
    <name type="scientific">Dictyobacter aurantiacus</name>
    <dbReference type="NCBI Taxonomy" id="1936993"/>
    <lineage>
        <taxon>Bacteria</taxon>
        <taxon>Bacillati</taxon>
        <taxon>Chloroflexota</taxon>
        <taxon>Ktedonobacteria</taxon>
        <taxon>Ktedonobacterales</taxon>
        <taxon>Dictyobacteraceae</taxon>
        <taxon>Dictyobacter</taxon>
    </lineage>
</organism>
<evidence type="ECO:0000313" key="2">
    <source>
        <dbReference type="EMBL" id="GCE07929.1"/>
    </source>
</evidence>
<dbReference type="SUPFAM" id="SSF55785">
    <property type="entry name" value="PYP-like sensor domain (PAS domain)"/>
    <property type="match status" value="1"/>
</dbReference>
<dbReference type="GO" id="GO:0006355">
    <property type="term" value="P:regulation of DNA-templated transcription"/>
    <property type="evidence" value="ECO:0007669"/>
    <property type="project" value="InterPro"/>
</dbReference>
<comment type="caution">
    <text evidence="2">The sequence shown here is derived from an EMBL/GenBank/DDBJ whole genome shotgun (WGS) entry which is preliminary data.</text>
</comment>
<protein>
    <recommendedName>
        <fullName evidence="1">PAS domain-containing protein</fullName>
    </recommendedName>
</protein>
<dbReference type="PROSITE" id="PS50112">
    <property type="entry name" value="PAS"/>
    <property type="match status" value="1"/>
</dbReference>
<dbReference type="CDD" id="cd00130">
    <property type="entry name" value="PAS"/>
    <property type="match status" value="1"/>
</dbReference>
<dbReference type="Proteomes" id="UP000287224">
    <property type="component" value="Unassembled WGS sequence"/>
</dbReference>
<feature type="domain" description="PAS" evidence="1">
    <location>
        <begin position="34"/>
        <end position="104"/>
    </location>
</feature>
<dbReference type="NCBIfam" id="TIGR00229">
    <property type="entry name" value="sensory_box"/>
    <property type="match status" value="1"/>
</dbReference>
<name>A0A401ZM15_9CHLR</name>
<evidence type="ECO:0000259" key="1">
    <source>
        <dbReference type="PROSITE" id="PS50112"/>
    </source>
</evidence>
<dbReference type="OrthoDB" id="3687827at2"/>
<reference evidence="3" key="1">
    <citation type="submission" date="2018-12" db="EMBL/GenBank/DDBJ databases">
        <title>Tengunoibacter tsumagoiensis gen. nov., sp. nov., Dictyobacter kobayashii sp. nov., D. alpinus sp. nov., and D. joshuensis sp. nov. and description of Dictyobacteraceae fam. nov. within the order Ktedonobacterales isolated from Tengu-no-mugimeshi.</title>
        <authorList>
            <person name="Wang C.M."/>
            <person name="Zheng Y."/>
            <person name="Sakai Y."/>
            <person name="Toyoda A."/>
            <person name="Minakuchi Y."/>
            <person name="Abe K."/>
            <person name="Yokota A."/>
            <person name="Yabe S."/>
        </authorList>
    </citation>
    <scope>NUCLEOTIDE SEQUENCE [LARGE SCALE GENOMIC DNA]</scope>
    <source>
        <strain evidence="3">S-27</strain>
    </source>
</reference>